<name>A0A444VNA8_9FLAO</name>
<gene>
    <name evidence="4" type="ORF">DN53_09910</name>
</gene>
<dbReference type="RefSeq" id="WP_129653725.1">
    <property type="nucleotide sequence ID" value="NZ_ML142908.1"/>
</dbReference>
<evidence type="ECO:0000256" key="2">
    <source>
        <dbReference type="SAM" id="SignalP"/>
    </source>
</evidence>
<evidence type="ECO:0000313" key="4">
    <source>
        <dbReference type="EMBL" id="RYC52189.1"/>
    </source>
</evidence>
<dbReference type="Gene3D" id="3.30.70.1060">
    <property type="entry name" value="Dimeric alpha+beta barrel"/>
    <property type="match status" value="1"/>
</dbReference>
<feature type="domain" description="YCII-related" evidence="3">
    <location>
        <begin position="39"/>
        <end position="108"/>
    </location>
</feature>
<feature type="signal peptide" evidence="2">
    <location>
        <begin position="1"/>
        <end position="20"/>
    </location>
</feature>
<proteinExistence type="inferred from homology"/>
<dbReference type="SUPFAM" id="SSF54909">
    <property type="entry name" value="Dimeric alpha+beta barrel"/>
    <property type="match status" value="1"/>
</dbReference>
<dbReference type="InterPro" id="IPR005545">
    <property type="entry name" value="YCII"/>
</dbReference>
<comment type="similarity">
    <text evidence="1">Belongs to the YciI family.</text>
</comment>
<evidence type="ECO:0000259" key="3">
    <source>
        <dbReference type="Pfam" id="PF03795"/>
    </source>
</evidence>
<keyword evidence="5" id="KW-1185">Reference proteome</keyword>
<accession>A0A444VNA8</accession>
<dbReference type="AlphaFoldDB" id="A0A444VNA8"/>
<dbReference type="Proteomes" id="UP000290261">
    <property type="component" value="Unassembled WGS sequence"/>
</dbReference>
<protein>
    <recommendedName>
        <fullName evidence="3">YCII-related domain-containing protein</fullName>
    </recommendedName>
</protein>
<dbReference type="InterPro" id="IPR011008">
    <property type="entry name" value="Dimeric_a/b-barrel"/>
</dbReference>
<feature type="chain" id="PRO_5019029980" description="YCII-related domain-containing protein" evidence="2">
    <location>
        <begin position="21"/>
        <end position="117"/>
    </location>
</feature>
<keyword evidence="2" id="KW-0732">Signal</keyword>
<dbReference type="Pfam" id="PF03795">
    <property type="entry name" value="YCII"/>
    <property type="match status" value="1"/>
</dbReference>
<comment type="caution">
    <text evidence="4">The sequence shown here is derived from an EMBL/GenBank/DDBJ whole genome shotgun (WGS) entry which is preliminary data.</text>
</comment>
<organism evidence="4 5">
    <name type="scientific">Flagellimonas olearia</name>
    <dbReference type="NCBI Taxonomy" id="552546"/>
    <lineage>
        <taxon>Bacteria</taxon>
        <taxon>Pseudomonadati</taxon>
        <taxon>Bacteroidota</taxon>
        <taxon>Flavobacteriia</taxon>
        <taxon>Flavobacteriales</taxon>
        <taxon>Flavobacteriaceae</taxon>
        <taxon>Flagellimonas</taxon>
    </lineage>
</organism>
<reference evidence="4 5" key="1">
    <citation type="submission" date="2014-04" db="EMBL/GenBank/DDBJ databases">
        <title>Whole genome of Muricauda olearia.</title>
        <authorList>
            <person name="Zhang X.-H."/>
            <person name="Tang K."/>
        </authorList>
    </citation>
    <scope>NUCLEOTIDE SEQUENCE [LARGE SCALE GENOMIC DNA]</scope>
    <source>
        <strain evidence="4 5">Th120</strain>
    </source>
</reference>
<evidence type="ECO:0000313" key="5">
    <source>
        <dbReference type="Proteomes" id="UP000290261"/>
    </source>
</evidence>
<sequence>MRKLILLLLFPFLISAQDNAENKSQFVALYTVGNLWDKDKEPQNQPYFKEHSAFLSKLRKEETITLGARFSDTGMIVLKATDLQSAKALLHQDVAIQNGLFTVEVHPFLPFYRGCLE</sequence>
<evidence type="ECO:0000256" key="1">
    <source>
        <dbReference type="ARBA" id="ARBA00007689"/>
    </source>
</evidence>
<dbReference type="EMBL" id="JJMP01000003">
    <property type="protein sequence ID" value="RYC52189.1"/>
    <property type="molecule type" value="Genomic_DNA"/>
</dbReference>